<evidence type="ECO:0000256" key="5">
    <source>
        <dbReference type="ARBA" id="ARBA00022794"/>
    </source>
</evidence>
<evidence type="ECO:0000313" key="13">
    <source>
        <dbReference type="Ensembl" id="ENSLAFP00000019337.1"/>
    </source>
</evidence>
<dbReference type="InterPro" id="IPR051655">
    <property type="entry name" value="FAM161"/>
</dbReference>
<dbReference type="eggNOG" id="ENOG502QRC3">
    <property type="taxonomic scope" value="Eukaryota"/>
</dbReference>
<gene>
    <name evidence="13" type="primary">FAM161A</name>
</gene>
<dbReference type="GO" id="GO:0005794">
    <property type="term" value="C:Golgi apparatus"/>
    <property type="evidence" value="ECO:0007669"/>
    <property type="project" value="Ensembl"/>
</dbReference>
<feature type="compositionally biased region" description="Basic and acidic residues" evidence="12">
    <location>
        <begin position="452"/>
        <end position="477"/>
    </location>
</feature>
<protein>
    <recommendedName>
        <fullName evidence="11">Protein FAM161A</fullName>
    </recommendedName>
</protein>
<evidence type="ECO:0000256" key="6">
    <source>
        <dbReference type="ARBA" id="ARBA00023054"/>
    </source>
</evidence>
<dbReference type="GO" id="GO:0060271">
    <property type="term" value="P:cilium assembly"/>
    <property type="evidence" value="ECO:0007669"/>
    <property type="project" value="Ensembl"/>
</dbReference>
<dbReference type="HOGENOM" id="CLU_010955_0_1_1"/>
<evidence type="ECO:0000256" key="8">
    <source>
        <dbReference type="ARBA" id="ARBA00023212"/>
    </source>
</evidence>
<evidence type="ECO:0000313" key="14">
    <source>
        <dbReference type="Proteomes" id="UP000007646"/>
    </source>
</evidence>
<sequence length="498" mass="57410">SFSGMDERTPMSLEDMVNFSDIYHSNAEYFRKLEELKAAHVETMAKLEKMYQNKLNLKGVQPVIIRENAPSVSSSSVEVRSKEPVLPVSLVPSLSEPDLGQSSSLYASSSEDELSSLEKGHPGKSRMVTYATELINNMWKNFSVEDYIQSDDTDIPSVEKIRKKPKEWVPKITVPEPFQMMIREQKKKDENMKSKSDIETVRQLLKKQEEDAECRKKFRANPVPAYVFLPLYHDIVKQSEERRRAAKERSKEALLASQKPFKFIAREEQKQAAREKLRDFFKPKKKTNRFKARPVPRSTYGPASDRAKEEAFLRSIRTQLRARELPQTSSLQPSGPAHRSLATGKPKCPEKVKCKHKVRCHTPGVENLPEKGQKHLVEDKCSKLLTACEPLDLHASSSSRREKVLADIKADEENLKETRWPYLSPRHKSPVRSASSKPVPCNCNPPRPTVSSREREQAIRRSEKERMREYRQELEEREEKLKKRPLLFERVAQVVFVG</sequence>
<comment type="subcellular location">
    <subcellularLocation>
        <location evidence="2">Cytoplasm</location>
        <location evidence="2">Cytoskeleton</location>
        <location evidence="2">Cilium basal body</location>
    </subcellularLocation>
    <subcellularLocation>
        <location evidence="1">Cytoplasm</location>
        <location evidence="1">Cytoskeleton</location>
        <location evidence="1">Microtubule organizing center</location>
        <location evidence="1">Centrosome</location>
        <location evidence="1">Centriole</location>
    </subcellularLocation>
</comment>
<feature type="region of interest" description="Disordered" evidence="12">
    <location>
        <begin position="325"/>
        <end position="348"/>
    </location>
</feature>
<dbReference type="PANTHER" id="PTHR21501">
    <property type="entry name" value="PROTEIN FAM-161"/>
    <property type="match status" value="1"/>
</dbReference>
<dbReference type="GO" id="GO:0032391">
    <property type="term" value="C:photoreceptor connecting cilium"/>
    <property type="evidence" value="ECO:0007669"/>
    <property type="project" value="Ensembl"/>
</dbReference>
<evidence type="ECO:0000256" key="2">
    <source>
        <dbReference type="ARBA" id="ARBA00004120"/>
    </source>
</evidence>
<keyword evidence="14" id="KW-1185">Reference proteome</keyword>
<feature type="region of interest" description="Disordered" evidence="12">
    <location>
        <begin position="91"/>
        <end position="123"/>
    </location>
</feature>
<dbReference type="GO" id="GO:0005814">
    <property type="term" value="C:centriole"/>
    <property type="evidence" value="ECO:0007669"/>
    <property type="project" value="UniProtKB-SubCell"/>
</dbReference>
<reference evidence="13" key="2">
    <citation type="submission" date="2025-08" db="UniProtKB">
        <authorList>
            <consortium name="Ensembl"/>
        </authorList>
    </citation>
    <scope>IDENTIFICATION</scope>
    <source>
        <strain evidence="13">Isolate ISIS603380</strain>
    </source>
</reference>
<dbReference type="InterPro" id="IPR019579">
    <property type="entry name" value="FAM161A/B"/>
</dbReference>
<dbReference type="PANTHER" id="PTHR21501:SF3">
    <property type="entry name" value="PROTEIN FAM161A"/>
    <property type="match status" value="1"/>
</dbReference>
<accession>G3TUS9</accession>
<evidence type="ECO:0000256" key="3">
    <source>
        <dbReference type="ARBA" id="ARBA00006663"/>
    </source>
</evidence>
<dbReference type="GO" id="GO:0042802">
    <property type="term" value="F:identical protein binding"/>
    <property type="evidence" value="ECO:0007669"/>
    <property type="project" value="Ensembl"/>
</dbReference>
<dbReference type="GO" id="GO:0008017">
    <property type="term" value="F:microtubule binding"/>
    <property type="evidence" value="ECO:0007669"/>
    <property type="project" value="Ensembl"/>
</dbReference>
<proteinExistence type="inferred from homology"/>
<evidence type="ECO:0000256" key="1">
    <source>
        <dbReference type="ARBA" id="ARBA00004114"/>
    </source>
</evidence>
<dbReference type="GO" id="GO:0005654">
    <property type="term" value="C:nucleoplasm"/>
    <property type="evidence" value="ECO:0007669"/>
    <property type="project" value="Ensembl"/>
</dbReference>
<dbReference type="Pfam" id="PF10595">
    <property type="entry name" value="FAM161A_B"/>
    <property type="match status" value="1"/>
</dbReference>
<dbReference type="Ensembl" id="ENSLAFT00000029825.1">
    <property type="protein sequence ID" value="ENSLAFP00000019337.1"/>
    <property type="gene ID" value="ENSLAFG00000029260.1"/>
</dbReference>
<keyword evidence="9" id="KW-0966">Cell projection</keyword>
<dbReference type="GO" id="GO:0097431">
    <property type="term" value="C:mitotic spindle pole"/>
    <property type="evidence" value="ECO:0007669"/>
    <property type="project" value="Ensembl"/>
</dbReference>
<dbReference type="GO" id="GO:0036064">
    <property type="term" value="C:ciliary basal body"/>
    <property type="evidence" value="ECO:0007669"/>
    <property type="project" value="Ensembl"/>
</dbReference>
<evidence type="ECO:0000256" key="7">
    <source>
        <dbReference type="ARBA" id="ARBA00023069"/>
    </source>
</evidence>
<reference evidence="13 14" key="1">
    <citation type="submission" date="2009-06" db="EMBL/GenBank/DDBJ databases">
        <title>The Genome Sequence of Loxodonta africana (African elephant).</title>
        <authorList>
            <person name="Di Palma F."/>
            <person name="Heiman D."/>
            <person name="Young S."/>
            <person name="Johnson J."/>
            <person name="Lander E.S."/>
            <person name="Lindblad-Toh K."/>
        </authorList>
    </citation>
    <scope>NUCLEOTIDE SEQUENCE [LARGE SCALE GENOMIC DNA]</scope>
    <source>
        <strain evidence="13 14">Isolate ISIS603380</strain>
    </source>
</reference>
<dbReference type="GO" id="GO:0001917">
    <property type="term" value="C:photoreceptor inner segment"/>
    <property type="evidence" value="ECO:0007669"/>
    <property type="project" value="Ensembl"/>
</dbReference>
<dbReference type="AlphaFoldDB" id="G3TUS9"/>
<keyword evidence="7" id="KW-0969">Cilium</keyword>
<comment type="function">
    <text evidence="10">Involved in ciliogenesis.</text>
</comment>
<evidence type="ECO:0000256" key="12">
    <source>
        <dbReference type="SAM" id="MobiDB-lite"/>
    </source>
</evidence>
<dbReference type="InParanoid" id="G3TUS9"/>
<dbReference type="OMA" id="EVTECQR"/>
<dbReference type="GO" id="GO:0005813">
    <property type="term" value="C:centrosome"/>
    <property type="evidence" value="ECO:0007669"/>
    <property type="project" value="Ensembl"/>
</dbReference>
<organism evidence="13 14">
    <name type="scientific">Loxodonta africana</name>
    <name type="common">African elephant</name>
    <dbReference type="NCBI Taxonomy" id="9785"/>
    <lineage>
        <taxon>Eukaryota</taxon>
        <taxon>Metazoa</taxon>
        <taxon>Chordata</taxon>
        <taxon>Craniata</taxon>
        <taxon>Vertebrata</taxon>
        <taxon>Euteleostomi</taxon>
        <taxon>Mammalia</taxon>
        <taxon>Eutheria</taxon>
        <taxon>Afrotheria</taxon>
        <taxon>Proboscidea</taxon>
        <taxon>Elephantidae</taxon>
        <taxon>Loxodonta</taxon>
    </lineage>
</organism>
<reference evidence="13" key="3">
    <citation type="submission" date="2025-09" db="UniProtKB">
        <authorList>
            <consortium name="Ensembl"/>
        </authorList>
    </citation>
    <scope>IDENTIFICATION</scope>
    <source>
        <strain evidence="13">Isolate ISIS603380</strain>
    </source>
</reference>
<evidence type="ECO:0000256" key="9">
    <source>
        <dbReference type="ARBA" id="ARBA00023273"/>
    </source>
</evidence>
<dbReference type="FunCoup" id="G3TUS9">
    <property type="interactions" value="68"/>
</dbReference>
<keyword evidence="4" id="KW-0963">Cytoplasm</keyword>
<keyword evidence="6" id="KW-0175">Coiled coil</keyword>
<name>G3TUS9_LOXAF</name>
<dbReference type="GO" id="GO:0000235">
    <property type="term" value="C:astral microtubule"/>
    <property type="evidence" value="ECO:0007669"/>
    <property type="project" value="Ensembl"/>
</dbReference>
<evidence type="ECO:0000256" key="4">
    <source>
        <dbReference type="ARBA" id="ARBA00022490"/>
    </source>
</evidence>
<keyword evidence="8" id="KW-0206">Cytoskeleton</keyword>
<dbReference type="GeneTree" id="ENSGT00940000157824"/>
<evidence type="ECO:0000256" key="10">
    <source>
        <dbReference type="ARBA" id="ARBA00037165"/>
    </source>
</evidence>
<feature type="region of interest" description="Disordered" evidence="12">
    <location>
        <begin position="423"/>
        <end position="477"/>
    </location>
</feature>
<keyword evidence="5" id="KW-0970">Cilium biogenesis/degradation</keyword>
<dbReference type="Proteomes" id="UP000007646">
    <property type="component" value="Unassembled WGS sequence"/>
</dbReference>
<dbReference type="GO" id="GO:0005829">
    <property type="term" value="C:cytosol"/>
    <property type="evidence" value="ECO:0007669"/>
    <property type="project" value="Ensembl"/>
</dbReference>
<evidence type="ECO:0000256" key="11">
    <source>
        <dbReference type="ARBA" id="ARBA00039949"/>
    </source>
</evidence>
<comment type="similarity">
    <text evidence="3">Belongs to the FAM161 family.</text>
</comment>